<dbReference type="PANTHER" id="PTHR12993">
    <property type="entry name" value="N-ACETYLGLUCOSAMINYL-PHOSPHATIDYLINOSITOL DE-N-ACETYLASE-RELATED"/>
    <property type="match status" value="1"/>
</dbReference>
<accession>A0A9P0ZMQ9</accession>
<dbReference type="Gene3D" id="3.40.50.10320">
    <property type="entry name" value="LmbE-like"/>
    <property type="match status" value="1"/>
</dbReference>
<gene>
    <name evidence="4" type="ORF">CEURO_LOCUS18083</name>
</gene>
<evidence type="ECO:0000256" key="1">
    <source>
        <dbReference type="ARBA" id="ARBA00006066"/>
    </source>
</evidence>
<comment type="caution">
    <text evidence="4">The sequence shown here is derived from an EMBL/GenBank/DDBJ whole genome shotgun (WGS) entry which is preliminary data.</text>
</comment>
<dbReference type="SUPFAM" id="SSF102588">
    <property type="entry name" value="LmbE-like"/>
    <property type="match status" value="1"/>
</dbReference>
<dbReference type="Pfam" id="PF02585">
    <property type="entry name" value="PIG-L"/>
    <property type="match status" value="1"/>
</dbReference>
<evidence type="ECO:0000313" key="4">
    <source>
        <dbReference type="EMBL" id="CAH9108363.1"/>
    </source>
</evidence>
<reference evidence="4" key="1">
    <citation type="submission" date="2022-07" db="EMBL/GenBank/DDBJ databases">
        <authorList>
            <person name="Macas J."/>
            <person name="Novak P."/>
            <person name="Neumann P."/>
        </authorList>
    </citation>
    <scope>NUCLEOTIDE SEQUENCE</scope>
</reference>
<evidence type="ECO:0000256" key="2">
    <source>
        <dbReference type="ARBA" id="ARBA00012176"/>
    </source>
</evidence>
<feature type="signal peptide" evidence="3">
    <location>
        <begin position="1"/>
        <end position="19"/>
    </location>
</feature>
<dbReference type="Proteomes" id="UP001152484">
    <property type="component" value="Unassembled WGS sequence"/>
</dbReference>
<organism evidence="4 5">
    <name type="scientific">Cuscuta europaea</name>
    <name type="common">European dodder</name>
    <dbReference type="NCBI Taxonomy" id="41803"/>
    <lineage>
        <taxon>Eukaryota</taxon>
        <taxon>Viridiplantae</taxon>
        <taxon>Streptophyta</taxon>
        <taxon>Embryophyta</taxon>
        <taxon>Tracheophyta</taxon>
        <taxon>Spermatophyta</taxon>
        <taxon>Magnoliopsida</taxon>
        <taxon>eudicotyledons</taxon>
        <taxon>Gunneridae</taxon>
        <taxon>Pentapetalae</taxon>
        <taxon>asterids</taxon>
        <taxon>lamiids</taxon>
        <taxon>Solanales</taxon>
        <taxon>Convolvulaceae</taxon>
        <taxon>Cuscuteae</taxon>
        <taxon>Cuscuta</taxon>
        <taxon>Cuscuta subgen. Cuscuta</taxon>
    </lineage>
</organism>
<dbReference type="AlphaFoldDB" id="A0A9P0ZMQ9"/>
<dbReference type="PANTHER" id="PTHR12993:SF11">
    <property type="entry name" value="N-ACETYLGLUCOSAMINYL-PHOSPHATIDYLINOSITOL DE-N-ACETYLASE"/>
    <property type="match status" value="1"/>
</dbReference>
<keyword evidence="5" id="KW-1185">Reference proteome</keyword>
<feature type="chain" id="PRO_5040217500" description="N-acetylglucosaminylphosphatidylinositol deacetylase" evidence="3">
    <location>
        <begin position="20"/>
        <end position="148"/>
    </location>
</feature>
<dbReference type="EMBL" id="CAMAPE010000051">
    <property type="protein sequence ID" value="CAH9108363.1"/>
    <property type="molecule type" value="Genomic_DNA"/>
</dbReference>
<dbReference type="OrthoDB" id="440160at2759"/>
<keyword evidence="3" id="KW-0732">Signal</keyword>
<comment type="similarity">
    <text evidence="1">Belongs to the PIGL family.</text>
</comment>
<dbReference type="GO" id="GO:0000225">
    <property type="term" value="F:N-acetylglucosaminylphosphatidylinositol deacetylase activity"/>
    <property type="evidence" value="ECO:0007669"/>
    <property type="project" value="UniProtKB-EC"/>
</dbReference>
<dbReference type="GO" id="GO:0005783">
    <property type="term" value="C:endoplasmic reticulum"/>
    <property type="evidence" value="ECO:0007669"/>
    <property type="project" value="TreeGrafter"/>
</dbReference>
<dbReference type="InterPro" id="IPR003737">
    <property type="entry name" value="GlcNAc_PI_deacetylase-related"/>
</dbReference>
<dbReference type="InterPro" id="IPR024078">
    <property type="entry name" value="LmbE-like_dom_sf"/>
</dbReference>
<dbReference type="EC" id="3.5.1.89" evidence="2"/>
<sequence>MEWVLIIVLLTVIWVGSLCTTLHEFVSDSKSMFLDDGGFLMKKKILLVIAHPDDESMFFTPTINYLMSKGHDLRILCISTGNADGLGNTRKQELYWAATTLNVIRNSTRIAATSKDLGSSRFGGWFWQNLEHRSVGKTYERRSRQPFC</sequence>
<proteinExistence type="inferred from homology"/>
<evidence type="ECO:0000256" key="3">
    <source>
        <dbReference type="SAM" id="SignalP"/>
    </source>
</evidence>
<evidence type="ECO:0000313" key="5">
    <source>
        <dbReference type="Proteomes" id="UP001152484"/>
    </source>
</evidence>
<protein>
    <recommendedName>
        <fullName evidence="2">N-acetylglucosaminylphosphatidylinositol deacetylase</fullName>
        <ecNumber evidence="2">3.5.1.89</ecNumber>
    </recommendedName>
</protein>
<name>A0A9P0ZMQ9_CUSEU</name>